<keyword evidence="3" id="KW-1185">Reference proteome</keyword>
<dbReference type="EMBL" id="JAFEJA010000002">
    <property type="protein sequence ID" value="MBM9624386.1"/>
    <property type="molecule type" value="Genomic_DNA"/>
</dbReference>
<accession>A0ABS2V3G8</accession>
<dbReference type="InterPro" id="IPR046200">
    <property type="entry name" value="DUF6233"/>
</dbReference>
<feature type="compositionally biased region" description="Pro residues" evidence="1">
    <location>
        <begin position="40"/>
        <end position="49"/>
    </location>
</feature>
<evidence type="ECO:0000313" key="3">
    <source>
        <dbReference type="Proteomes" id="UP000664109"/>
    </source>
</evidence>
<protein>
    <submittedName>
        <fullName evidence="2">Uncharacterized protein</fullName>
    </submittedName>
</protein>
<organism evidence="2 3">
    <name type="scientific">Streptomyces zhihengii</name>
    <dbReference type="NCBI Taxonomy" id="1818004"/>
    <lineage>
        <taxon>Bacteria</taxon>
        <taxon>Bacillati</taxon>
        <taxon>Actinomycetota</taxon>
        <taxon>Actinomycetes</taxon>
        <taxon>Kitasatosporales</taxon>
        <taxon>Streptomycetaceae</taxon>
        <taxon>Streptomyces</taxon>
    </lineage>
</organism>
<sequence>MNDSLPPDLARLRVVETFLDLQLQAVRAESARQEGTADPVSPPTAPARPPWLVEYDISTARRPLQVHVEDCAVTGPRTRRVSQGEAQRWVVEVGACQFCRPDALLGVPE</sequence>
<comment type="caution">
    <text evidence="2">The sequence shown here is derived from an EMBL/GenBank/DDBJ whole genome shotgun (WGS) entry which is preliminary data.</text>
</comment>
<dbReference type="Pfam" id="PF19746">
    <property type="entry name" value="DUF6233"/>
    <property type="match status" value="1"/>
</dbReference>
<evidence type="ECO:0000256" key="1">
    <source>
        <dbReference type="SAM" id="MobiDB-lite"/>
    </source>
</evidence>
<reference evidence="2 3" key="1">
    <citation type="journal article" date="2016" name="Arch. Microbiol.">
        <title>Streptomyces zhihengii sp. nov., isolated from rhizospheric soil of Psammosilene tunicoides.</title>
        <authorList>
            <person name="Huang M.J."/>
            <person name="Fei J.J."/>
            <person name="Salam N."/>
            <person name="Kim C.J."/>
            <person name="Hozzein W.N."/>
            <person name="Xiao M."/>
            <person name="Huang H.Q."/>
            <person name="Li W.J."/>
        </authorList>
    </citation>
    <scope>NUCLEOTIDE SEQUENCE [LARGE SCALE GENOMIC DNA]</scope>
    <source>
        <strain evidence="2 3">YIM T102</strain>
    </source>
</reference>
<feature type="region of interest" description="Disordered" evidence="1">
    <location>
        <begin position="29"/>
        <end position="49"/>
    </location>
</feature>
<name>A0ABS2V3G8_9ACTN</name>
<proteinExistence type="predicted"/>
<dbReference type="RefSeq" id="WP_205378388.1">
    <property type="nucleotide sequence ID" value="NZ_JAFEJA010000002.1"/>
</dbReference>
<evidence type="ECO:0000313" key="2">
    <source>
        <dbReference type="EMBL" id="MBM9624386.1"/>
    </source>
</evidence>
<gene>
    <name evidence="2" type="ORF">JE024_38150</name>
</gene>
<dbReference type="Proteomes" id="UP000664109">
    <property type="component" value="Unassembled WGS sequence"/>
</dbReference>